<evidence type="ECO:0000313" key="1">
    <source>
        <dbReference type="EMBL" id="GFQ71451.1"/>
    </source>
</evidence>
<name>A0A8X6KEM1_TRICU</name>
<accession>A0A8X6KEM1</accession>
<keyword evidence="1" id="KW-0378">Hydrolase</keyword>
<keyword evidence="2" id="KW-1185">Reference proteome</keyword>
<dbReference type="GO" id="GO:0004386">
    <property type="term" value="F:helicase activity"/>
    <property type="evidence" value="ECO:0007669"/>
    <property type="project" value="UniProtKB-KW"/>
</dbReference>
<keyword evidence="1" id="KW-0547">Nucleotide-binding</keyword>
<gene>
    <name evidence="1" type="primary">pif1_18</name>
    <name evidence="1" type="ORF">TNCT_603561</name>
</gene>
<protein>
    <submittedName>
        <fullName evidence="1">ATP-dependent DNA helicase</fullName>
    </submittedName>
</protein>
<comment type="caution">
    <text evidence="1">The sequence shown here is derived from an EMBL/GenBank/DDBJ whole genome shotgun (WGS) entry which is preliminary data.</text>
</comment>
<evidence type="ECO:0000313" key="2">
    <source>
        <dbReference type="Proteomes" id="UP000887116"/>
    </source>
</evidence>
<reference evidence="1" key="1">
    <citation type="submission" date="2020-07" db="EMBL/GenBank/DDBJ databases">
        <title>Multicomponent nature underlies the extraordinary mechanical properties of spider dragline silk.</title>
        <authorList>
            <person name="Kono N."/>
            <person name="Nakamura H."/>
            <person name="Mori M."/>
            <person name="Yoshida Y."/>
            <person name="Ohtoshi R."/>
            <person name="Malay A.D."/>
            <person name="Moran D.A.P."/>
            <person name="Tomita M."/>
            <person name="Numata K."/>
            <person name="Arakawa K."/>
        </authorList>
    </citation>
    <scope>NUCLEOTIDE SEQUENCE</scope>
</reference>
<sequence length="156" mass="18277">MPEQYMTDDEFLYARRAMNVGQKDVFLFITRSISEQLSNQSDERLRLFMTGKAGTGKTFPFNLLKNQESYRPSSWRGQMYDTDISSVRIDFGKDCVHLIQPKTEKFPANYSHGTPERRMLPIILYWTCKVYKMQGIIVDHAIVYLGSKLLVKHKWP</sequence>
<dbReference type="AlphaFoldDB" id="A0A8X6KEM1"/>
<proteinExistence type="predicted"/>
<keyword evidence="1" id="KW-0067">ATP-binding</keyword>
<organism evidence="1 2">
    <name type="scientific">Trichonephila clavata</name>
    <name type="common">Joro spider</name>
    <name type="synonym">Nephila clavata</name>
    <dbReference type="NCBI Taxonomy" id="2740835"/>
    <lineage>
        <taxon>Eukaryota</taxon>
        <taxon>Metazoa</taxon>
        <taxon>Ecdysozoa</taxon>
        <taxon>Arthropoda</taxon>
        <taxon>Chelicerata</taxon>
        <taxon>Arachnida</taxon>
        <taxon>Araneae</taxon>
        <taxon>Araneomorphae</taxon>
        <taxon>Entelegynae</taxon>
        <taxon>Araneoidea</taxon>
        <taxon>Nephilidae</taxon>
        <taxon>Trichonephila</taxon>
    </lineage>
</organism>
<dbReference type="EMBL" id="BMAO01030966">
    <property type="protein sequence ID" value="GFQ71451.1"/>
    <property type="molecule type" value="Genomic_DNA"/>
</dbReference>
<keyword evidence="1" id="KW-0347">Helicase</keyword>
<dbReference type="OrthoDB" id="6432546at2759"/>
<dbReference type="Proteomes" id="UP000887116">
    <property type="component" value="Unassembled WGS sequence"/>
</dbReference>